<evidence type="ECO:0000313" key="12">
    <source>
        <dbReference type="RefSeq" id="XP_011305065.1"/>
    </source>
</evidence>
<evidence type="ECO:0000256" key="2">
    <source>
        <dbReference type="ARBA" id="ARBA00022606"/>
    </source>
</evidence>
<dbReference type="Proteomes" id="UP000694866">
    <property type="component" value="Unplaced"/>
</dbReference>
<reference evidence="10" key="1">
    <citation type="submission" date="2015-01" db="EMBL/GenBank/DDBJ databases">
        <title>Transcriptome Assembly of Fopius arisanus.</title>
        <authorList>
            <person name="Geib S."/>
        </authorList>
    </citation>
    <scope>NUCLEOTIDE SEQUENCE</scope>
</reference>
<feature type="transmembrane region" description="Helical" evidence="9">
    <location>
        <begin position="191"/>
        <end position="215"/>
    </location>
</feature>
<keyword evidence="6 9" id="KW-0472">Membrane</keyword>
<dbReference type="RefSeq" id="XP_011305065.1">
    <property type="nucleotide sequence ID" value="XM_011306763.1"/>
</dbReference>
<evidence type="ECO:0000256" key="4">
    <source>
        <dbReference type="ARBA" id="ARBA00022725"/>
    </source>
</evidence>
<evidence type="ECO:0000256" key="7">
    <source>
        <dbReference type="ARBA" id="ARBA00023170"/>
    </source>
</evidence>
<evidence type="ECO:0000256" key="8">
    <source>
        <dbReference type="ARBA" id="ARBA00023224"/>
    </source>
</evidence>
<dbReference type="GeneID" id="105267714"/>
<keyword evidence="8 9" id="KW-0807">Transducer</keyword>
<reference evidence="12" key="2">
    <citation type="submission" date="2025-04" db="UniProtKB">
        <authorList>
            <consortium name="RefSeq"/>
        </authorList>
    </citation>
    <scope>IDENTIFICATION</scope>
    <source>
        <strain evidence="12">USDA-PBARC FA_bdor</strain>
        <tissue evidence="12">Whole organism</tissue>
    </source>
</reference>
<keyword evidence="2 9" id="KW-0716">Sensory transduction</keyword>
<dbReference type="GO" id="GO:0005549">
    <property type="term" value="F:odorant binding"/>
    <property type="evidence" value="ECO:0007669"/>
    <property type="project" value="InterPro"/>
</dbReference>
<name>A0A0C9QAJ6_9HYME</name>
<evidence type="ECO:0000256" key="3">
    <source>
        <dbReference type="ARBA" id="ARBA00022692"/>
    </source>
</evidence>
<evidence type="ECO:0000256" key="5">
    <source>
        <dbReference type="ARBA" id="ARBA00022989"/>
    </source>
</evidence>
<dbReference type="AlphaFoldDB" id="A0A0C9QAJ6"/>
<accession>A0A0C9QAJ6</accession>
<dbReference type="GO" id="GO:0007165">
    <property type="term" value="P:signal transduction"/>
    <property type="evidence" value="ECO:0007669"/>
    <property type="project" value="UniProtKB-KW"/>
</dbReference>
<keyword evidence="7 9" id="KW-0675">Receptor</keyword>
<feature type="transmembrane region" description="Helical" evidence="9">
    <location>
        <begin position="135"/>
        <end position="158"/>
    </location>
</feature>
<feature type="transmembrane region" description="Helical" evidence="9">
    <location>
        <begin position="65"/>
        <end position="83"/>
    </location>
</feature>
<dbReference type="GO" id="GO:0004984">
    <property type="term" value="F:olfactory receptor activity"/>
    <property type="evidence" value="ECO:0007669"/>
    <property type="project" value="InterPro"/>
</dbReference>
<gene>
    <name evidence="10" type="primary">Or13a_5</name>
    <name evidence="12" type="synonym">LOC105267714</name>
    <name evidence="10" type="ORF">g.12231</name>
</gene>
<dbReference type="KEGG" id="fas:105267714"/>
<dbReference type="PANTHER" id="PTHR21137">
    <property type="entry name" value="ODORANT RECEPTOR"/>
    <property type="match status" value="1"/>
</dbReference>
<keyword evidence="3 9" id="KW-0812">Transmembrane</keyword>
<dbReference type="PANTHER" id="PTHR21137:SF42">
    <property type="entry name" value="ODORANT RECEPTOR 83A"/>
    <property type="match status" value="1"/>
</dbReference>
<dbReference type="GO" id="GO:0005886">
    <property type="term" value="C:plasma membrane"/>
    <property type="evidence" value="ECO:0007669"/>
    <property type="project" value="UniProtKB-SubCell"/>
</dbReference>
<accession>A0A9R1T916</accession>
<evidence type="ECO:0000256" key="9">
    <source>
        <dbReference type="RuleBase" id="RU351113"/>
    </source>
</evidence>
<evidence type="ECO:0000256" key="6">
    <source>
        <dbReference type="ARBA" id="ARBA00023136"/>
    </source>
</evidence>
<organism evidence="10">
    <name type="scientific">Fopius arisanus</name>
    <dbReference type="NCBI Taxonomy" id="64838"/>
    <lineage>
        <taxon>Eukaryota</taxon>
        <taxon>Metazoa</taxon>
        <taxon>Ecdysozoa</taxon>
        <taxon>Arthropoda</taxon>
        <taxon>Hexapoda</taxon>
        <taxon>Insecta</taxon>
        <taxon>Pterygota</taxon>
        <taxon>Neoptera</taxon>
        <taxon>Endopterygota</taxon>
        <taxon>Hymenoptera</taxon>
        <taxon>Apocrita</taxon>
        <taxon>Ichneumonoidea</taxon>
        <taxon>Braconidae</taxon>
        <taxon>Opiinae</taxon>
        <taxon>Fopius</taxon>
    </lineage>
</organism>
<feature type="transmembrane region" description="Helical" evidence="9">
    <location>
        <begin position="393"/>
        <end position="420"/>
    </location>
</feature>
<dbReference type="EMBL" id="GBYB01011488">
    <property type="protein sequence ID" value="JAG81255.1"/>
    <property type="molecule type" value="Transcribed_RNA"/>
</dbReference>
<sequence>MTRCSLPSFQYFGRDIFELLGNLRVWSCHSRDRRVFHLIFVAYLFALNFLLIISEILDVGNYHDLSSFAAHINPLFLHFLGLFKWSYCIIRRADIVGLVECMERCHLLAQQINLQDVDCWEYRLKLNRCQKYSTLFMNVWLFVAIGGVCQWCTNPIVYDFYEQYYSGKIIESSAMRRLPYPGLFPWEINSISRYVMCFAFQLWGGIASTVGVAVFDILNLTFMMYACAQLNHLKDTLIAKSEKPDESYNKIQIHQLGEKLMRCIRHHCQVLIFLKKLEEFSSGPMFVQCLGIIVALCLISFEASTIQFNGSIEPVMKTIMMFEYWCSIVAELFLYCYMASELGQLGMEVSQAIYACRWEQFYVNYSSDYESKRMISVITHIIRFSIMRSQRPILITGGFYVLCLPTFKALVGLSVSNALILRQLTGD</sequence>
<comment type="subcellular location">
    <subcellularLocation>
        <location evidence="9">Cell membrane</location>
        <topology evidence="9">Multi-pass membrane protein</topology>
    </subcellularLocation>
    <subcellularLocation>
        <location evidence="1">Membrane</location>
        <topology evidence="1">Multi-pass membrane protein</topology>
    </subcellularLocation>
</comment>
<feature type="transmembrane region" description="Helical" evidence="9">
    <location>
        <begin position="35"/>
        <end position="53"/>
    </location>
</feature>
<feature type="transmembrane region" description="Helical" evidence="9">
    <location>
        <begin position="318"/>
        <end position="337"/>
    </location>
</feature>
<keyword evidence="11" id="KW-1185">Reference proteome</keyword>
<dbReference type="Pfam" id="PF02949">
    <property type="entry name" value="7tm_6"/>
    <property type="match status" value="1"/>
</dbReference>
<evidence type="ECO:0000313" key="11">
    <source>
        <dbReference type="Proteomes" id="UP000694866"/>
    </source>
</evidence>
<keyword evidence="5 9" id="KW-1133">Transmembrane helix</keyword>
<dbReference type="OrthoDB" id="7677057at2759"/>
<proteinExistence type="inferred from homology"/>
<evidence type="ECO:0000313" key="10">
    <source>
        <dbReference type="EMBL" id="JAG81255.1"/>
    </source>
</evidence>
<comment type="similarity">
    <text evidence="9">Belongs to the insect chemoreceptor superfamily. Heteromeric odorant receptor channel (TC 1.A.69) family.</text>
</comment>
<evidence type="ECO:0000256" key="1">
    <source>
        <dbReference type="ARBA" id="ARBA00004141"/>
    </source>
</evidence>
<keyword evidence="4 9" id="KW-0552">Olfaction</keyword>
<protein>
    <recommendedName>
        <fullName evidence="9">Odorant receptor</fullName>
    </recommendedName>
</protein>
<feature type="transmembrane region" description="Helical" evidence="9">
    <location>
        <begin position="285"/>
        <end position="306"/>
    </location>
</feature>
<dbReference type="InterPro" id="IPR004117">
    <property type="entry name" value="7tm6_olfct_rcpt"/>
</dbReference>